<dbReference type="PANTHER" id="PTHR21087">
    <property type="entry name" value="SHIKIMATE KINASE"/>
    <property type="match status" value="1"/>
</dbReference>
<dbReference type="GO" id="GO:0005524">
    <property type="term" value="F:ATP binding"/>
    <property type="evidence" value="ECO:0007669"/>
    <property type="project" value="UniProtKB-UniRule"/>
</dbReference>
<keyword evidence="11" id="KW-0460">Magnesium</keyword>
<keyword evidence="6 11" id="KW-0547">Nucleotide-binding</keyword>
<dbReference type="HAMAP" id="MF_00109">
    <property type="entry name" value="Shikimate_kinase"/>
    <property type="match status" value="1"/>
</dbReference>
<evidence type="ECO:0000256" key="10">
    <source>
        <dbReference type="ARBA" id="ARBA00048567"/>
    </source>
</evidence>
<dbReference type="OrthoDB" id="9800332at2"/>
<feature type="binding site" evidence="11">
    <location>
        <position position="55"/>
    </location>
    <ligand>
        <name>substrate</name>
    </ligand>
</feature>
<dbReference type="Gene3D" id="3.40.50.300">
    <property type="entry name" value="P-loop containing nucleotide triphosphate hydrolases"/>
    <property type="match status" value="1"/>
</dbReference>
<sequence length="207" mass="22443">MTPDAQTPFPEGSVTALLEGLGTRSIVFVGLMGAGKTAIGRKVAQALGLGFIDSDHEIESVSRMSIPELFERYGEVEFRALEQRVIGRVLENGPQVLSTGGGAFMNAQTRAAISGHGVSIWLKAELDLLMERVSKKQNRPLLQNADPRAVLSKLMDERYPVYGLADLTVATRDDRKEAIASEVIEALCSHFGVPGRIHVSEGSEDHE</sequence>
<dbReference type="GO" id="GO:0000287">
    <property type="term" value="F:magnesium ion binding"/>
    <property type="evidence" value="ECO:0007669"/>
    <property type="project" value="UniProtKB-UniRule"/>
</dbReference>
<dbReference type="EC" id="2.7.1.71" evidence="3 11"/>
<dbReference type="UniPathway" id="UPA00053">
    <property type="reaction ID" value="UER00088"/>
</dbReference>
<dbReference type="GO" id="GO:0004765">
    <property type="term" value="F:shikimate kinase activity"/>
    <property type="evidence" value="ECO:0007669"/>
    <property type="project" value="UniProtKB-UniRule"/>
</dbReference>
<dbReference type="InterPro" id="IPR000623">
    <property type="entry name" value="Shikimate_kinase/TSH1"/>
</dbReference>
<keyword evidence="4 11" id="KW-0028">Amino-acid biosynthesis</keyword>
<feature type="binding site" evidence="11">
    <location>
        <position position="79"/>
    </location>
    <ligand>
        <name>substrate</name>
    </ligand>
</feature>
<dbReference type="NCBIfam" id="NF010552">
    <property type="entry name" value="PRK13946.1"/>
    <property type="match status" value="1"/>
</dbReference>
<dbReference type="Pfam" id="PF01202">
    <property type="entry name" value="SKI"/>
    <property type="match status" value="1"/>
</dbReference>
<reference evidence="12 13" key="1">
    <citation type="submission" date="2018-06" db="EMBL/GenBank/DDBJ databases">
        <authorList>
            <consortium name="Pathogen Informatics"/>
            <person name="Doyle S."/>
        </authorList>
    </citation>
    <scope>NUCLEOTIDE SEQUENCE [LARGE SCALE GENOMIC DNA]</scope>
    <source>
        <strain evidence="12 13">NCTC10684</strain>
    </source>
</reference>
<dbReference type="InterPro" id="IPR023000">
    <property type="entry name" value="Shikimate_kinase_CS"/>
</dbReference>
<keyword evidence="11" id="KW-0963">Cytoplasm</keyword>
<evidence type="ECO:0000256" key="5">
    <source>
        <dbReference type="ARBA" id="ARBA00022679"/>
    </source>
</evidence>
<comment type="subunit">
    <text evidence="11">Monomer.</text>
</comment>
<protein>
    <recommendedName>
        <fullName evidence="3 11">Shikimate kinase</fullName>
        <shortName evidence="11">SK</shortName>
        <ecNumber evidence="3 11">2.7.1.71</ecNumber>
    </recommendedName>
</protein>
<feature type="binding site" evidence="11">
    <location>
        <begin position="33"/>
        <end position="38"/>
    </location>
    <ligand>
        <name>ATP</name>
        <dbReference type="ChEBI" id="CHEBI:30616"/>
    </ligand>
</feature>
<feature type="binding site" evidence="11">
    <location>
        <position position="158"/>
    </location>
    <ligand>
        <name>substrate</name>
    </ligand>
</feature>
<feature type="binding site" evidence="11">
    <location>
        <position position="37"/>
    </location>
    <ligand>
        <name>Mg(2+)</name>
        <dbReference type="ChEBI" id="CHEBI:18420"/>
    </ligand>
</feature>
<keyword evidence="8 11" id="KW-0067">ATP-binding</keyword>
<dbReference type="PRINTS" id="PR01100">
    <property type="entry name" value="SHIKIMTKNASE"/>
</dbReference>
<evidence type="ECO:0000256" key="4">
    <source>
        <dbReference type="ARBA" id="ARBA00022605"/>
    </source>
</evidence>
<dbReference type="GO" id="GO:0009073">
    <property type="term" value="P:aromatic amino acid family biosynthetic process"/>
    <property type="evidence" value="ECO:0007669"/>
    <property type="project" value="UniProtKB-KW"/>
</dbReference>
<dbReference type="SUPFAM" id="SSF52540">
    <property type="entry name" value="P-loop containing nucleoside triphosphate hydrolases"/>
    <property type="match status" value="1"/>
</dbReference>
<comment type="catalytic activity">
    <reaction evidence="10 11">
        <text>shikimate + ATP = 3-phosphoshikimate + ADP + H(+)</text>
        <dbReference type="Rhea" id="RHEA:13121"/>
        <dbReference type="ChEBI" id="CHEBI:15378"/>
        <dbReference type="ChEBI" id="CHEBI:30616"/>
        <dbReference type="ChEBI" id="CHEBI:36208"/>
        <dbReference type="ChEBI" id="CHEBI:145989"/>
        <dbReference type="ChEBI" id="CHEBI:456216"/>
        <dbReference type="EC" id="2.7.1.71"/>
    </reaction>
</comment>
<feature type="binding site" evidence="11">
    <location>
        <position position="139"/>
    </location>
    <ligand>
        <name>ATP</name>
        <dbReference type="ChEBI" id="CHEBI:30616"/>
    </ligand>
</feature>
<dbReference type="InterPro" id="IPR031322">
    <property type="entry name" value="Shikimate/glucono_kinase"/>
</dbReference>
<dbReference type="GO" id="GO:0008652">
    <property type="term" value="P:amino acid biosynthetic process"/>
    <property type="evidence" value="ECO:0007669"/>
    <property type="project" value="UniProtKB-KW"/>
</dbReference>
<gene>
    <name evidence="11 12" type="primary">aroK</name>
    <name evidence="12" type="ORF">NCTC10684_01492</name>
</gene>
<proteinExistence type="inferred from homology"/>
<comment type="function">
    <text evidence="11">Catalyzes the specific phosphorylation of the 3-hydroxyl group of shikimic acid using ATP as a cosubstrate.</text>
</comment>
<dbReference type="GO" id="GO:0009423">
    <property type="term" value="P:chorismate biosynthetic process"/>
    <property type="evidence" value="ECO:0007669"/>
    <property type="project" value="UniProtKB-UniRule"/>
</dbReference>
<evidence type="ECO:0000256" key="7">
    <source>
        <dbReference type="ARBA" id="ARBA00022777"/>
    </source>
</evidence>
<dbReference type="InterPro" id="IPR027417">
    <property type="entry name" value="P-loop_NTPase"/>
</dbReference>
<evidence type="ECO:0000256" key="8">
    <source>
        <dbReference type="ARBA" id="ARBA00022840"/>
    </source>
</evidence>
<keyword evidence="11" id="KW-0479">Metal-binding</keyword>
<evidence type="ECO:0000256" key="6">
    <source>
        <dbReference type="ARBA" id="ARBA00022741"/>
    </source>
</evidence>
<evidence type="ECO:0000313" key="12">
    <source>
        <dbReference type="EMBL" id="SUU88282.1"/>
    </source>
</evidence>
<keyword evidence="5 11" id="KW-0808">Transferase</keyword>
<comment type="caution">
    <text evidence="11">Lacks conserved residue(s) required for the propagation of feature annotation.</text>
</comment>
<comment type="pathway">
    <text evidence="1 11">Metabolic intermediate biosynthesis; chorismate biosynthesis; chorismate from D-erythrose 4-phosphate and phosphoenolpyruvate: step 5/7.</text>
</comment>
<dbReference type="EMBL" id="UFSM01000001">
    <property type="protein sequence ID" value="SUU88282.1"/>
    <property type="molecule type" value="Genomic_DNA"/>
</dbReference>
<dbReference type="RefSeq" id="WP_115730646.1">
    <property type="nucleotide sequence ID" value="NZ_BAAAVY010000010.1"/>
</dbReference>
<evidence type="ECO:0000256" key="3">
    <source>
        <dbReference type="ARBA" id="ARBA00012154"/>
    </source>
</evidence>
<keyword evidence="7 11" id="KW-0418">Kinase</keyword>
<evidence type="ECO:0000256" key="9">
    <source>
        <dbReference type="ARBA" id="ARBA00023141"/>
    </source>
</evidence>
<comment type="subcellular location">
    <subcellularLocation>
        <location evidence="11">Cytoplasm</location>
    </subcellularLocation>
</comment>
<dbReference type="CDD" id="cd00464">
    <property type="entry name" value="SK"/>
    <property type="match status" value="1"/>
</dbReference>
<dbReference type="Proteomes" id="UP000254701">
    <property type="component" value="Unassembled WGS sequence"/>
</dbReference>
<evidence type="ECO:0000313" key="13">
    <source>
        <dbReference type="Proteomes" id="UP000254701"/>
    </source>
</evidence>
<evidence type="ECO:0000256" key="11">
    <source>
        <dbReference type="HAMAP-Rule" id="MF_00109"/>
    </source>
</evidence>
<evidence type="ECO:0000256" key="1">
    <source>
        <dbReference type="ARBA" id="ARBA00004842"/>
    </source>
</evidence>
<evidence type="ECO:0000256" key="2">
    <source>
        <dbReference type="ARBA" id="ARBA00006997"/>
    </source>
</evidence>
<dbReference type="AlphaFoldDB" id="A0A380WIW0"/>
<dbReference type="GO" id="GO:0005829">
    <property type="term" value="C:cytosol"/>
    <property type="evidence" value="ECO:0007669"/>
    <property type="project" value="TreeGrafter"/>
</dbReference>
<organism evidence="12 13">
    <name type="scientific">Aminobacter aminovorans</name>
    <name type="common">Chelatobacter heintzii</name>
    <dbReference type="NCBI Taxonomy" id="83263"/>
    <lineage>
        <taxon>Bacteria</taxon>
        <taxon>Pseudomonadati</taxon>
        <taxon>Pseudomonadota</taxon>
        <taxon>Alphaproteobacteria</taxon>
        <taxon>Hyphomicrobiales</taxon>
        <taxon>Phyllobacteriaceae</taxon>
        <taxon>Aminobacter</taxon>
    </lineage>
</organism>
<keyword evidence="9 11" id="KW-0057">Aromatic amino acid biosynthesis</keyword>
<feature type="binding site" evidence="11">
    <location>
        <position position="101"/>
    </location>
    <ligand>
        <name>substrate</name>
    </ligand>
</feature>
<accession>A0A380WIW0</accession>
<dbReference type="PROSITE" id="PS01128">
    <property type="entry name" value="SHIKIMATE_KINASE"/>
    <property type="match status" value="1"/>
</dbReference>
<comment type="similarity">
    <text evidence="2 11">Belongs to the shikimate kinase family.</text>
</comment>
<comment type="cofactor">
    <cofactor evidence="11">
        <name>Mg(2+)</name>
        <dbReference type="ChEBI" id="CHEBI:18420"/>
    </cofactor>
    <text evidence="11">Binds 1 Mg(2+) ion per subunit.</text>
</comment>
<name>A0A380WIW0_AMIAI</name>
<dbReference type="PANTHER" id="PTHR21087:SF16">
    <property type="entry name" value="SHIKIMATE KINASE 1, CHLOROPLASTIC"/>
    <property type="match status" value="1"/>
</dbReference>